<dbReference type="Gene3D" id="3.30.70.260">
    <property type="match status" value="1"/>
</dbReference>
<dbReference type="SUPFAM" id="SSF53328">
    <property type="entry name" value="Formyltransferase"/>
    <property type="match status" value="1"/>
</dbReference>
<dbReference type="InterPro" id="IPR004810">
    <property type="entry name" value="PurU"/>
</dbReference>
<dbReference type="InterPro" id="IPR041729">
    <property type="entry name" value="Formyl-FH4-Hydrolase_C"/>
</dbReference>
<comment type="function">
    <text evidence="3">Catalyzes the hydrolysis of 10-formyltetrahydrofolate (formyl-FH4) to formate and tetrahydrofolate (FH4).</text>
</comment>
<dbReference type="RefSeq" id="WP_086727954.1">
    <property type="nucleotide sequence ID" value="NZ_MUBM01000209.1"/>
</dbReference>
<dbReference type="InterPro" id="IPR045865">
    <property type="entry name" value="ACT-like_dom_sf"/>
</dbReference>
<dbReference type="Gene3D" id="3.40.50.170">
    <property type="entry name" value="Formyl transferase, N-terminal domain"/>
    <property type="match status" value="1"/>
</dbReference>
<protein>
    <recommendedName>
        <fullName evidence="3 4">Formyltetrahydrofolate deformylase</fullName>
        <ecNumber evidence="3 4">3.5.1.10</ecNumber>
    </recommendedName>
    <alternativeName>
        <fullName evidence="3">Formyl-FH(4) hydrolase</fullName>
    </alternativeName>
</protein>
<dbReference type="NCBIfam" id="TIGR00655">
    <property type="entry name" value="PurU"/>
    <property type="match status" value="1"/>
</dbReference>
<accession>A0ABV1VZW0</accession>
<keyword evidence="1 3" id="KW-0554">One-carbon metabolism</keyword>
<evidence type="ECO:0000259" key="5">
    <source>
        <dbReference type="PROSITE" id="PS51671"/>
    </source>
</evidence>
<proteinExistence type="inferred from homology"/>
<dbReference type="Pfam" id="PF01842">
    <property type="entry name" value="ACT"/>
    <property type="match status" value="1"/>
</dbReference>
<evidence type="ECO:0000256" key="3">
    <source>
        <dbReference type="HAMAP-Rule" id="MF_01927"/>
    </source>
</evidence>
<dbReference type="PANTHER" id="PTHR42706:SF1">
    <property type="entry name" value="FORMYLTETRAHYDROFOLATE DEFORMYLASE 2, MITOCHONDRIAL"/>
    <property type="match status" value="1"/>
</dbReference>
<dbReference type="PIRSF" id="PIRSF036480">
    <property type="entry name" value="FormyFH4_hydr"/>
    <property type="match status" value="1"/>
</dbReference>
<dbReference type="InterPro" id="IPR002376">
    <property type="entry name" value="Formyl_transf_N"/>
</dbReference>
<evidence type="ECO:0000313" key="7">
    <source>
        <dbReference type="Proteomes" id="UP001458415"/>
    </source>
</evidence>
<dbReference type="Pfam" id="PF00551">
    <property type="entry name" value="Formyl_trans_N"/>
    <property type="match status" value="1"/>
</dbReference>
<keyword evidence="2 3" id="KW-0378">Hydrolase</keyword>
<evidence type="ECO:0000313" key="6">
    <source>
        <dbReference type="EMBL" id="MER6977468.1"/>
    </source>
</evidence>
<dbReference type="SUPFAM" id="SSF55021">
    <property type="entry name" value="ACT-like"/>
    <property type="match status" value="1"/>
</dbReference>
<dbReference type="CDD" id="cd04875">
    <property type="entry name" value="ACT_F4HF-DF"/>
    <property type="match status" value="1"/>
</dbReference>
<comment type="catalytic activity">
    <reaction evidence="3">
        <text>(6R)-10-formyltetrahydrofolate + H2O = (6S)-5,6,7,8-tetrahydrofolate + formate + H(+)</text>
        <dbReference type="Rhea" id="RHEA:19833"/>
        <dbReference type="ChEBI" id="CHEBI:15377"/>
        <dbReference type="ChEBI" id="CHEBI:15378"/>
        <dbReference type="ChEBI" id="CHEBI:15740"/>
        <dbReference type="ChEBI" id="CHEBI:57453"/>
        <dbReference type="ChEBI" id="CHEBI:195366"/>
        <dbReference type="EC" id="3.5.1.10"/>
    </reaction>
</comment>
<dbReference type="InterPro" id="IPR044074">
    <property type="entry name" value="PurU_ACT"/>
</dbReference>
<evidence type="ECO:0000256" key="2">
    <source>
        <dbReference type="ARBA" id="ARBA00022801"/>
    </source>
</evidence>
<dbReference type="GO" id="GO:0008864">
    <property type="term" value="F:formyltetrahydrofolate deformylase activity"/>
    <property type="evidence" value="ECO:0007669"/>
    <property type="project" value="UniProtKB-EC"/>
</dbReference>
<sequence length="290" mass="32650">MPRRPNPGREFVLTLSCPDQAGLVHAVSGFLVEHSGNILESQQFDDRLQGRFFMRVHFDVSDPQASLEHLRAGFTPVAEAFRISWQLCEAAAPTRTLIMVSKYGHCLNDLLFRKSTGALNIDIPAIVSNHRDFEPLARSHGIPFHHIPVTPQTKADAEAELLELVQRFEVDLVVLARYMQILSDDLCKRLDGRAINIHHSFLPSFKGARPYLQAHQRGVKLVGATAHYVTPDLDEGPIIEQDVVRVDHSHDPDELVTIGQDVEARVLARAVQWHSENRILLNGHHTVVFR</sequence>
<dbReference type="NCBIfam" id="NF004684">
    <property type="entry name" value="PRK06027.1"/>
    <property type="match status" value="1"/>
</dbReference>
<keyword evidence="3" id="KW-0658">Purine biosynthesis</keyword>
<evidence type="ECO:0000256" key="4">
    <source>
        <dbReference type="NCBIfam" id="TIGR00655"/>
    </source>
</evidence>
<dbReference type="EMBL" id="JBEPCU010000128">
    <property type="protein sequence ID" value="MER6977468.1"/>
    <property type="molecule type" value="Genomic_DNA"/>
</dbReference>
<gene>
    <name evidence="3 6" type="primary">purU</name>
    <name evidence="6" type="ORF">ABT317_10695</name>
</gene>
<dbReference type="InterPro" id="IPR036477">
    <property type="entry name" value="Formyl_transf_N_sf"/>
</dbReference>
<evidence type="ECO:0000256" key="1">
    <source>
        <dbReference type="ARBA" id="ARBA00022563"/>
    </source>
</evidence>
<dbReference type="Proteomes" id="UP001458415">
    <property type="component" value="Unassembled WGS sequence"/>
</dbReference>
<reference evidence="6 7" key="1">
    <citation type="submission" date="2024-06" db="EMBL/GenBank/DDBJ databases">
        <title>The Natural Products Discovery Center: Release of the First 8490 Sequenced Strains for Exploring Actinobacteria Biosynthetic Diversity.</title>
        <authorList>
            <person name="Kalkreuter E."/>
            <person name="Kautsar S.A."/>
            <person name="Yang D."/>
            <person name="Bader C.D."/>
            <person name="Teijaro C.N."/>
            <person name="Fluegel L."/>
            <person name="Davis C.M."/>
            <person name="Simpson J.R."/>
            <person name="Lauterbach L."/>
            <person name="Steele A.D."/>
            <person name="Gui C."/>
            <person name="Meng S."/>
            <person name="Li G."/>
            <person name="Viehrig K."/>
            <person name="Ye F."/>
            <person name="Su P."/>
            <person name="Kiefer A.F."/>
            <person name="Nichols A."/>
            <person name="Cepeda A.J."/>
            <person name="Yan W."/>
            <person name="Fan B."/>
            <person name="Jiang Y."/>
            <person name="Adhikari A."/>
            <person name="Zheng C.-J."/>
            <person name="Schuster L."/>
            <person name="Cowan T.M."/>
            <person name="Smanski M.J."/>
            <person name="Chevrette M.G."/>
            <person name="De Carvalho L.P.S."/>
            <person name="Shen B."/>
        </authorList>
    </citation>
    <scope>NUCLEOTIDE SEQUENCE [LARGE SCALE GENOMIC DNA]</scope>
    <source>
        <strain evidence="6 7">NPDC000634</strain>
    </source>
</reference>
<dbReference type="PROSITE" id="PS51671">
    <property type="entry name" value="ACT"/>
    <property type="match status" value="1"/>
</dbReference>
<feature type="domain" description="ACT" evidence="5">
    <location>
        <begin position="12"/>
        <end position="85"/>
    </location>
</feature>
<dbReference type="HAMAP" id="MF_01927">
    <property type="entry name" value="PurU"/>
    <property type="match status" value="1"/>
</dbReference>
<dbReference type="PRINTS" id="PR01575">
    <property type="entry name" value="FFH4HYDRLASE"/>
</dbReference>
<feature type="active site" evidence="3">
    <location>
        <position position="234"/>
    </location>
</feature>
<keyword evidence="7" id="KW-1185">Reference proteome</keyword>
<dbReference type="InterPro" id="IPR002912">
    <property type="entry name" value="ACT_dom"/>
</dbReference>
<comment type="pathway">
    <text evidence="3">Purine metabolism; IMP biosynthesis via de novo pathway; formate from 10-formyl-5,6,7,8-tetrahydrofolate: step 1/1.</text>
</comment>
<name>A0ABV1VZW0_9ACTN</name>
<comment type="similarity">
    <text evidence="3">Belongs to the PurU family.</text>
</comment>
<dbReference type="PANTHER" id="PTHR42706">
    <property type="entry name" value="FORMYLTETRAHYDROFOLATE DEFORMYLASE"/>
    <property type="match status" value="1"/>
</dbReference>
<comment type="caution">
    <text evidence="6">The sequence shown here is derived from an EMBL/GenBank/DDBJ whole genome shotgun (WGS) entry which is preliminary data.</text>
</comment>
<dbReference type="EC" id="3.5.1.10" evidence="3 4"/>
<organism evidence="6 7">
    <name type="scientific">Streptomyces carpinensis</name>
    <dbReference type="NCBI Taxonomy" id="66369"/>
    <lineage>
        <taxon>Bacteria</taxon>
        <taxon>Bacillati</taxon>
        <taxon>Actinomycetota</taxon>
        <taxon>Actinomycetes</taxon>
        <taxon>Kitasatosporales</taxon>
        <taxon>Streptomycetaceae</taxon>
        <taxon>Streptomyces</taxon>
    </lineage>
</organism>
<dbReference type="CDD" id="cd08648">
    <property type="entry name" value="FMT_core_Formyl-FH4-Hydrolase_C"/>
    <property type="match status" value="1"/>
</dbReference>